<sequence>MQHNCCSYHKYTLLRKNKTRKWACPAKQNAFHTVILCTEIKLSTSFVNMYAKNTGSTKSGKLSPEKIA</sequence>
<dbReference type="EMBL" id="QWVT01000008">
    <property type="protein sequence ID" value="RID88039.1"/>
    <property type="molecule type" value="Genomic_DNA"/>
</dbReference>
<accession>A0A398BCW0</accession>
<proteinExistence type="predicted"/>
<reference evidence="1 2" key="1">
    <citation type="submission" date="2018-08" db="EMBL/GenBank/DDBJ databases">
        <title>Bacillus jemisoniae sp. nov., Bacillus chryseoplanitiae sp. nov., Bacillus resnikiae sp. nov., and Bacillus frankliniae sp. nov., isolated from Viking spacecraft and associated surfaces.</title>
        <authorList>
            <person name="Seuylemezian A."/>
            <person name="Vaishampayan P."/>
        </authorList>
    </citation>
    <scope>NUCLEOTIDE SEQUENCE [LARGE SCALE GENOMIC DNA]</scope>
    <source>
        <strain evidence="1 2">JJ-247</strain>
    </source>
</reference>
<protein>
    <submittedName>
        <fullName evidence="1">Uncharacterized protein</fullName>
    </submittedName>
</protein>
<evidence type="ECO:0000313" key="2">
    <source>
        <dbReference type="Proteomes" id="UP000265816"/>
    </source>
</evidence>
<name>A0A398BCW0_9BACI</name>
<gene>
    <name evidence="1" type="ORF">D1970_04185</name>
</gene>
<keyword evidence="2" id="KW-1185">Reference proteome</keyword>
<organism evidence="1 2">
    <name type="scientific">Mesobacillus zeae</name>
    <dbReference type="NCBI Taxonomy" id="1917180"/>
    <lineage>
        <taxon>Bacteria</taxon>
        <taxon>Bacillati</taxon>
        <taxon>Bacillota</taxon>
        <taxon>Bacilli</taxon>
        <taxon>Bacillales</taxon>
        <taxon>Bacillaceae</taxon>
        <taxon>Mesobacillus</taxon>
    </lineage>
</organism>
<evidence type="ECO:0000313" key="1">
    <source>
        <dbReference type="EMBL" id="RID88039.1"/>
    </source>
</evidence>
<dbReference type="AlphaFoldDB" id="A0A398BCW0"/>
<dbReference type="Proteomes" id="UP000265816">
    <property type="component" value="Unassembled WGS sequence"/>
</dbReference>
<comment type="caution">
    <text evidence="1">The sequence shown here is derived from an EMBL/GenBank/DDBJ whole genome shotgun (WGS) entry which is preliminary data.</text>
</comment>